<name>A0A1U2AAY4_9MYCO</name>
<dbReference type="RefSeq" id="WP_079626518.1">
    <property type="nucleotide sequence ID" value="NZ_FVGW01000002.1"/>
</dbReference>
<dbReference type="Proteomes" id="UP000190074">
    <property type="component" value="Unassembled WGS sequence"/>
</dbReference>
<evidence type="ECO:0000313" key="3">
    <source>
        <dbReference type="Proteomes" id="UP000190074"/>
    </source>
</evidence>
<feature type="region of interest" description="Disordered" evidence="1">
    <location>
        <begin position="244"/>
        <end position="302"/>
    </location>
</feature>
<sequence>MSETTDIVQVDFPPLPEVFMDEPTTPAIKRMEAEARALQTAYNMAKSLSKTSMVPLHFQQTHIPKGQREPLGDRAAQDLAAAIMYGAELGMSAMQAAQNVFTVHGSPGVYSKTMVAQVRRWIDNNGTGGPDGDGVWEVAASPERVVWAGRRDGKPASSEWTIERAKTAGFTSNEKYQKQPTEMLRAKAQAEVCRILFQDVLLGMSHSVEELQLSETVSVQRVTRPPAQQKGLAGLQAAIEERRQAVETTEQGPEPTQPDTNVEPVPAPEPEQTPAATEAQEAPAPDGGDNTPPPGSGKADRAAIQNVRDLLTAEKYQLRTKQGMKEALEFLSQCVSQEVTDIDSLSDDQAAEVIAVLTNTEKEK</sequence>
<reference evidence="2 3" key="1">
    <citation type="submission" date="2016-11" db="EMBL/GenBank/DDBJ databases">
        <authorList>
            <consortium name="Pathogen Informatics"/>
        </authorList>
    </citation>
    <scope>NUCLEOTIDE SEQUENCE [LARGE SCALE GENOMIC DNA]</scope>
    <source>
        <strain evidence="2 3">911</strain>
    </source>
</reference>
<evidence type="ECO:0000256" key="1">
    <source>
        <dbReference type="SAM" id="MobiDB-lite"/>
    </source>
</evidence>
<feature type="compositionally biased region" description="Low complexity" evidence="1">
    <location>
        <begin position="272"/>
        <end position="285"/>
    </location>
</feature>
<evidence type="ECO:0000313" key="2">
    <source>
        <dbReference type="EMBL" id="SKL82565.1"/>
    </source>
</evidence>
<organism evidence="2 3">
    <name type="scientific">Mycobacteroides abscessus subsp. massiliense</name>
    <dbReference type="NCBI Taxonomy" id="1962118"/>
    <lineage>
        <taxon>Bacteria</taxon>
        <taxon>Bacillati</taxon>
        <taxon>Actinomycetota</taxon>
        <taxon>Actinomycetes</taxon>
        <taxon>Mycobacteriales</taxon>
        <taxon>Mycobacteriaceae</taxon>
        <taxon>Mycobacteroides</taxon>
        <taxon>Mycobacteroides abscessus</taxon>
    </lineage>
</organism>
<proteinExistence type="predicted"/>
<accession>A0A1U2AAY4</accession>
<dbReference type="AlphaFoldDB" id="A0A1U2AAY4"/>
<evidence type="ECO:0008006" key="4">
    <source>
        <dbReference type="Google" id="ProtNLM"/>
    </source>
</evidence>
<protein>
    <recommendedName>
        <fullName evidence="4">RecT-family phage protein</fullName>
    </recommendedName>
</protein>
<dbReference type="EMBL" id="FVGW01000002">
    <property type="protein sequence ID" value="SKL82565.1"/>
    <property type="molecule type" value="Genomic_DNA"/>
</dbReference>
<gene>
    <name evidence="2" type="ORF">SAMEA2259716_01761</name>
</gene>